<name>A0A7S0CHK9_9STRA</name>
<feature type="compositionally biased region" description="Low complexity" evidence="1">
    <location>
        <begin position="144"/>
        <end position="162"/>
    </location>
</feature>
<feature type="signal peptide" evidence="2">
    <location>
        <begin position="1"/>
        <end position="20"/>
    </location>
</feature>
<reference evidence="3" key="1">
    <citation type="submission" date="2021-01" db="EMBL/GenBank/DDBJ databases">
        <authorList>
            <person name="Corre E."/>
            <person name="Pelletier E."/>
            <person name="Niang G."/>
            <person name="Scheremetjew M."/>
            <person name="Finn R."/>
            <person name="Kale V."/>
            <person name="Holt S."/>
            <person name="Cochrane G."/>
            <person name="Meng A."/>
            <person name="Brown T."/>
            <person name="Cohen L."/>
        </authorList>
    </citation>
    <scope>NUCLEOTIDE SEQUENCE</scope>
    <source>
        <strain evidence="3">CCAP1064/1</strain>
    </source>
</reference>
<evidence type="ECO:0000256" key="2">
    <source>
        <dbReference type="SAM" id="SignalP"/>
    </source>
</evidence>
<sequence length="197" mass="20691">MKILVFTFVSLVAGLSRGNAFSPIPQQIAKVEICNPLLASLDENNGVAEDTNLHRSIYKRTKGFTAAVVLGWSFATSASFAATIPLNTPTQFFDTSVLVAAKGQVTSSDYADFSLPSYEEARASAVNTNLKGSTFLLGEQSKPSSSSDLDSTTTEATPSAPTISKEDAKAQKDAKKAEMKAARDAQKAAADALTGSS</sequence>
<feature type="region of interest" description="Disordered" evidence="1">
    <location>
        <begin position="136"/>
        <end position="197"/>
    </location>
</feature>
<protein>
    <submittedName>
        <fullName evidence="3">Uncharacterized protein</fullName>
    </submittedName>
</protein>
<dbReference type="AlphaFoldDB" id="A0A7S0CHK9"/>
<accession>A0A7S0CHK9</accession>
<evidence type="ECO:0000256" key="1">
    <source>
        <dbReference type="SAM" id="MobiDB-lite"/>
    </source>
</evidence>
<organism evidence="3">
    <name type="scientific">Proboscia inermis</name>
    <dbReference type="NCBI Taxonomy" id="420281"/>
    <lineage>
        <taxon>Eukaryota</taxon>
        <taxon>Sar</taxon>
        <taxon>Stramenopiles</taxon>
        <taxon>Ochrophyta</taxon>
        <taxon>Bacillariophyta</taxon>
        <taxon>Coscinodiscophyceae</taxon>
        <taxon>Rhizosoleniophycidae</taxon>
        <taxon>Rhizosoleniales</taxon>
        <taxon>Rhizosoleniaceae</taxon>
        <taxon>Proboscia</taxon>
    </lineage>
</organism>
<gene>
    <name evidence="3" type="ORF">PINE0816_LOCUS19318</name>
</gene>
<feature type="compositionally biased region" description="Basic and acidic residues" evidence="1">
    <location>
        <begin position="164"/>
        <end position="186"/>
    </location>
</feature>
<dbReference type="EMBL" id="HBEL01041467">
    <property type="protein sequence ID" value="CAD8423160.1"/>
    <property type="molecule type" value="Transcribed_RNA"/>
</dbReference>
<proteinExistence type="predicted"/>
<feature type="chain" id="PRO_5031002303" evidence="2">
    <location>
        <begin position="21"/>
        <end position="197"/>
    </location>
</feature>
<evidence type="ECO:0000313" key="3">
    <source>
        <dbReference type="EMBL" id="CAD8423160.1"/>
    </source>
</evidence>
<feature type="compositionally biased region" description="Low complexity" evidence="1">
    <location>
        <begin position="187"/>
        <end position="197"/>
    </location>
</feature>
<keyword evidence="2" id="KW-0732">Signal</keyword>